<name>A0A7S0IP45_9EUKA</name>
<reference evidence="1" key="1">
    <citation type="submission" date="2021-01" db="EMBL/GenBank/DDBJ databases">
        <authorList>
            <person name="Corre E."/>
            <person name="Pelletier E."/>
            <person name="Niang G."/>
            <person name="Scheremetjew M."/>
            <person name="Finn R."/>
            <person name="Kale V."/>
            <person name="Holt S."/>
            <person name="Cochrane G."/>
            <person name="Meng A."/>
            <person name="Brown T."/>
            <person name="Cohen L."/>
        </authorList>
    </citation>
    <scope>NUCLEOTIDE SEQUENCE</scope>
    <source>
        <strain evidence="1">RCC1130</strain>
    </source>
</reference>
<evidence type="ECO:0000313" key="1">
    <source>
        <dbReference type="EMBL" id="CAD8527727.1"/>
    </source>
</evidence>
<gene>
    <name evidence="1" type="ORF">CLEP1334_LOCUS2948</name>
</gene>
<proteinExistence type="predicted"/>
<accession>A0A7S0IP45</accession>
<dbReference type="EMBL" id="HBER01005877">
    <property type="protein sequence ID" value="CAD8527727.1"/>
    <property type="molecule type" value="Transcribed_RNA"/>
</dbReference>
<sequence length="115" mass="13093">MCPQLKRAPVPRSLERFFCASSAQVHPGHSANYSLDCSLIEARPPLRRPKCGAFDFMVPLPTDRAGMARPVMGEGVMQPLPLRLASERLLRLSFRLKTFAWESEFDEPWLRAHSR</sequence>
<protein>
    <submittedName>
        <fullName evidence="1">Uncharacterized protein</fullName>
    </submittedName>
</protein>
<organism evidence="1">
    <name type="scientific">Calcidiscus leptoporus</name>
    <dbReference type="NCBI Taxonomy" id="127549"/>
    <lineage>
        <taxon>Eukaryota</taxon>
        <taxon>Haptista</taxon>
        <taxon>Haptophyta</taxon>
        <taxon>Prymnesiophyceae</taxon>
        <taxon>Coccolithales</taxon>
        <taxon>Calcidiscaceae</taxon>
        <taxon>Calcidiscus</taxon>
    </lineage>
</organism>
<dbReference type="AlphaFoldDB" id="A0A7S0IP45"/>